<reference evidence="3" key="1">
    <citation type="submission" date="2025-08" db="UniProtKB">
        <authorList>
            <consortium name="RefSeq"/>
        </authorList>
    </citation>
    <scope>IDENTIFICATION</scope>
    <source>
        <tissue evidence="3">Whole body</tissue>
    </source>
</reference>
<protein>
    <submittedName>
        <fullName evidence="3">Uncharacterized protein LOC113392593</fullName>
    </submittedName>
</protein>
<keyword evidence="1" id="KW-0472">Membrane</keyword>
<dbReference type="OrthoDB" id="7468684at2759"/>
<proteinExistence type="predicted"/>
<feature type="transmembrane region" description="Helical" evidence="1">
    <location>
        <begin position="39"/>
        <end position="61"/>
    </location>
</feature>
<evidence type="ECO:0000313" key="3">
    <source>
        <dbReference type="RefSeq" id="XP_026484876.2"/>
    </source>
</evidence>
<dbReference type="SUPFAM" id="SSF50494">
    <property type="entry name" value="Trypsin-like serine proteases"/>
    <property type="match status" value="1"/>
</dbReference>
<dbReference type="InterPro" id="IPR009003">
    <property type="entry name" value="Peptidase_S1_PA"/>
</dbReference>
<keyword evidence="2" id="KW-1185">Reference proteome</keyword>
<keyword evidence="1" id="KW-1133">Transmembrane helix</keyword>
<sequence>MENNFENNKVNTDLEKEEYNFNFNFVNEPWDDRSNRSKIGIVSLLVTIFISTMALVINNLIMHYRGFDSNIFYSNVEIDCNLVKVDDYPYAARIHSVSSNEVICIGAVVSSSSILANELCIKLGPIRLRLGNPSQPRCKKGFSVDTVDPIPHEGVITKSLVLLSSFENMRDCIKKIKVSGKVDLKRQFYIIGRPFRGERTLPLQIARSIADNYTNGEYLLNFNKNKTICVQTIGKCPVRAGDLLIQKGRLLGLASTSVHRREKTNIACFADLSIVNNELKAFDVEVDSN</sequence>
<keyword evidence="1" id="KW-0812">Transmembrane</keyword>
<accession>A0A8B8HMY6</accession>
<dbReference type="AlphaFoldDB" id="A0A8B8HMY6"/>
<name>A0A8B8HMY6_VANTA</name>
<dbReference type="OMA" id="NPRCKKG"/>
<dbReference type="RefSeq" id="XP_026484876.2">
    <property type="nucleotide sequence ID" value="XM_026629091.2"/>
</dbReference>
<evidence type="ECO:0000313" key="2">
    <source>
        <dbReference type="Proteomes" id="UP001652626"/>
    </source>
</evidence>
<gene>
    <name evidence="3" type="primary">LOC113392593</name>
</gene>
<dbReference type="GeneID" id="113392593"/>
<organism evidence="2 3">
    <name type="scientific">Vanessa tameamea</name>
    <name type="common">Kamehameha butterfly</name>
    <dbReference type="NCBI Taxonomy" id="334116"/>
    <lineage>
        <taxon>Eukaryota</taxon>
        <taxon>Metazoa</taxon>
        <taxon>Ecdysozoa</taxon>
        <taxon>Arthropoda</taxon>
        <taxon>Hexapoda</taxon>
        <taxon>Insecta</taxon>
        <taxon>Pterygota</taxon>
        <taxon>Neoptera</taxon>
        <taxon>Endopterygota</taxon>
        <taxon>Lepidoptera</taxon>
        <taxon>Glossata</taxon>
        <taxon>Ditrysia</taxon>
        <taxon>Papilionoidea</taxon>
        <taxon>Nymphalidae</taxon>
        <taxon>Nymphalinae</taxon>
        <taxon>Vanessa</taxon>
    </lineage>
</organism>
<evidence type="ECO:0000256" key="1">
    <source>
        <dbReference type="SAM" id="Phobius"/>
    </source>
</evidence>
<dbReference type="Proteomes" id="UP001652626">
    <property type="component" value="Chromosome 5"/>
</dbReference>